<accession>A0A5N6Z577</accession>
<name>A0A5N6Z577_9EURO</name>
<feature type="compositionally biased region" description="Acidic residues" evidence="1">
    <location>
        <begin position="423"/>
        <end position="438"/>
    </location>
</feature>
<feature type="region of interest" description="Disordered" evidence="1">
    <location>
        <begin position="415"/>
        <end position="443"/>
    </location>
</feature>
<dbReference type="EMBL" id="ML739117">
    <property type="protein sequence ID" value="KAE8352822.1"/>
    <property type="molecule type" value="Genomic_DNA"/>
</dbReference>
<sequence>MGTRGLLFIRCRGRYFVYYNQFDSYPEGLGDAIVQNIPEDPEKYHEWLESMRKQFSALVQKRDEQYLPLALSNSPEPEDSTSDCLAQRYMKSFLAIDDRLQIPPVQTLLPKLWEGPMIEWMYTLDLDRELLGVDHSVYFKLSRIPHGGHWHQYLGLDDQGRRVLEKDTPEDIIGDVTWTPRVKGESKAKYDALDIEEMPSTAFIGASDTPLPREALLLNIFACLQSNFRKLLDVSLLQWTPECFSFREIAFAVLSIAAGDMTFESVQALDRTNEKEGYYLHPDGSLLPRFLYERHIPGIEPGSAPQGLTYWFGSVLVHLASRLDLLDVEKAAVAEVVNVGLAQGRREFYAMVFSISDVIMVHVHREDSGVRIQRSYLMHLFYFDDENSRYSNGPRTKPAQDHPKSTLCTDIDPTLQRKALGEDPTDSVSDEDDAEEPLPENKKSDSGYTTFLFMIRFFGNAAQLQLAGAKSRTVPNEILTFIMHFADTQTYKNLASVSASCRQLSDHKFRLNDDYDVVGSDANTKGYSHRFIVEDTHSGRKMHSEIMHCATMDRDWWSDTYEANALELYPVIGGGDTTSRRSVIGLEVLRFSKVPPKDTPCTKRGQSPVSEFYYSSFNRLETQDSEKLFEIPDYQYPGFVENAWGKYIRKMIQQESFHSQIAEYVQIGGAQYRCLLPPRYRELEMSHFFCNGLQAFVRHPQDESPDEWMQTIEYAVQQLSRLESYPRYSFLVMGHPVIVAFGTRVKLFYYIYHGDDAPVVPPKASSINAQLAASYTDPDPKHRLVPLIPGSEPIDVREGDGRVKLEEWFKIFCDKQDYKTEWDPITGEYRPLAQQARDANDTE</sequence>
<organism evidence="2 3">
    <name type="scientific">Aspergillus coremiiformis</name>
    <dbReference type="NCBI Taxonomy" id="138285"/>
    <lineage>
        <taxon>Eukaryota</taxon>
        <taxon>Fungi</taxon>
        <taxon>Dikarya</taxon>
        <taxon>Ascomycota</taxon>
        <taxon>Pezizomycotina</taxon>
        <taxon>Eurotiomycetes</taxon>
        <taxon>Eurotiomycetidae</taxon>
        <taxon>Eurotiales</taxon>
        <taxon>Aspergillaceae</taxon>
        <taxon>Aspergillus</taxon>
        <taxon>Aspergillus subgen. Circumdati</taxon>
    </lineage>
</organism>
<reference evidence="3" key="1">
    <citation type="submission" date="2019-04" db="EMBL/GenBank/DDBJ databases">
        <title>Friends and foes A comparative genomics studyof 23 Aspergillus species from section Flavi.</title>
        <authorList>
            <consortium name="DOE Joint Genome Institute"/>
            <person name="Kjaerbolling I."/>
            <person name="Vesth T."/>
            <person name="Frisvad J.C."/>
            <person name="Nybo J.L."/>
            <person name="Theobald S."/>
            <person name="Kildgaard S."/>
            <person name="Isbrandt T."/>
            <person name="Kuo A."/>
            <person name="Sato A."/>
            <person name="Lyhne E.K."/>
            <person name="Kogle M.E."/>
            <person name="Wiebenga A."/>
            <person name="Kun R.S."/>
            <person name="Lubbers R.J."/>
            <person name="Makela M.R."/>
            <person name="Barry K."/>
            <person name="Chovatia M."/>
            <person name="Clum A."/>
            <person name="Daum C."/>
            <person name="Haridas S."/>
            <person name="He G."/>
            <person name="LaButti K."/>
            <person name="Lipzen A."/>
            <person name="Mondo S."/>
            <person name="Riley R."/>
            <person name="Salamov A."/>
            <person name="Simmons B.A."/>
            <person name="Magnuson J.K."/>
            <person name="Henrissat B."/>
            <person name="Mortensen U.H."/>
            <person name="Larsen T.O."/>
            <person name="Devries R.P."/>
            <person name="Grigoriev I.V."/>
            <person name="Machida M."/>
            <person name="Baker S.E."/>
            <person name="Andersen M.R."/>
        </authorList>
    </citation>
    <scope>NUCLEOTIDE SEQUENCE [LARGE SCALE GENOMIC DNA]</scope>
    <source>
        <strain evidence="3">CBS 553.77</strain>
    </source>
</reference>
<gene>
    <name evidence="2" type="ORF">BDV28DRAFT_134461</name>
</gene>
<dbReference type="Proteomes" id="UP000327118">
    <property type="component" value="Unassembled WGS sequence"/>
</dbReference>
<dbReference type="OrthoDB" id="3938867at2759"/>
<proteinExistence type="predicted"/>
<keyword evidence="3" id="KW-1185">Reference proteome</keyword>
<evidence type="ECO:0000313" key="3">
    <source>
        <dbReference type="Proteomes" id="UP000327118"/>
    </source>
</evidence>
<evidence type="ECO:0000256" key="1">
    <source>
        <dbReference type="SAM" id="MobiDB-lite"/>
    </source>
</evidence>
<protein>
    <submittedName>
        <fullName evidence="2">Uncharacterized protein</fullName>
    </submittedName>
</protein>
<dbReference type="AlphaFoldDB" id="A0A5N6Z577"/>
<evidence type="ECO:0000313" key="2">
    <source>
        <dbReference type="EMBL" id="KAE8352822.1"/>
    </source>
</evidence>